<dbReference type="EMBL" id="FNCK01000018">
    <property type="protein sequence ID" value="SDG57280.1"/>
    <property type="molecule type" value="Genomic_DNA"/>
</dbReference>
<organism evidence="1 2">
    <name type="scientific">Facklamia miroungae</name>
    <dbReference type="NCBI Taxonomy" id="120956"/>
    <lineage>
        <taxon>Bacteria</taxon>
        <taxon>Bacillati</taxon>
        <taxon>Bacillota</taxon>
        <taxon>Bacilli</taxon>
        <taxon>Lactobacillales</taxon>
        <taxon>Aerococcaceae</taxon>
        <taxon>Facklamia</taxon>
    </lineage>
</organism>
<accession>A0A1G7VEB6</accession>
<dbReference type="Proteomes" id="UP000199708">
    <property type="component" value="Unassembled WGS sequence"/>
</dbReference>
<evidence type="ECO:0000313" key="1">
    <source>
        <dbReference type="EMBL" id="SDG57280.1"/>
    </source>
</evidence>
<gene>
    <name evidence="1" type="ORF">SAMN05421791_1183</name>
</gene>
<dbReference type="STRING" id="120956.SAMN05421791_1183"/>
<protein>
    <submittedName>
        <fullName evidence="1">Uncharacterized protein</fullName>
    </submittedName>
</protein>
<keyword evidence="2" id="KW-1185">Reference proteome</keyword>
<proteinExistence type="predicted"/>
<name>A0A1G7VEB6_9LACT</name>
<evidence type="ECO:0000313" key="2">
    <source>
        <dbReference type="Proteomes" id="UP000199708"/>
    </source>
</evidence>
<dbReference type="AlphaFoldDB" id="A0A1G7VEB6"/>
<sequence length="127" mass="15098">MAEKFQSLNICLNPNIIITNNNLTLNIVGEHPFRREGETIYISNTGLTKEIIKKFQEKTANIYNLKTYLINSKELSEIESLNIIKDFLNERILYLEIYPNNFSTQHLEEIIFELNPKYMYFLKNQIY</sequence>
<reference evidence="1 2" key="1">
    <citation type="submission" date="2016-10" db="EMBL/GenBank/DDBJ databases">
        <authorList>
            <person name="de Groot N.N."/>
        </authorList>
    </citation>
    <scope>NUCLEOTIDE SEQUENCE [LARGE SCALE GENOMIC DNA]</scope>
    <source>
        <strain evidence="1 2">ATCC BAA-466</strain>
    </source>
</reference>